<dbReference type="SUPFAM" id="SSF56601">
    <property type="entry name" value="beta-lactamase/transpeptidase-like"/>
    <property type="match status" value="1"/>
</dbReference>
<reference evidence="2" key="1">
    <citation type="submission" date="2020-07" db="EMBL/GenBank/DDBJ databases">
        <title>Vallitalea pronyensis genome.</title>
        <authorList>
            <person name="Postec A."/>
        </authorList>
    </citation>
    <scope>NUCLEOTIDE SEQUENCE</scope>
    <source>
        <strain evidence="2">FatNI3</strain>
    </source>
</reference>
<dbReference type="RefSeq" id="WP_212697168.1">
    <property type="nucleotide sequence ID" value="NZ_CP058649.1"/>
</dbReference>
<keyword evidence="2" id="KW-0378">Hydrolase</keyword>
<dbReference type="PANTHER" id="PTHR43283:SF7">
    <property type="entry name" value="BETA-LACTAMASE-RELATED DOMAIN-CONTAINING PROTEIN"/>
    <property type="match status" value="1"/>
</dbReference>
<accession>A0A8J8MHT5</accession>
<organism evidence="2 3">
    <name type="scientific">Vallitalea pronyensis</name>
    <dbReference type="NCBI Taxonomy" id="1348613"/>
    <lineage>
        <taxon>Bacteria</taxon>
        <taxon>Bacillati</taxon>
        <taxon>Bacillota</taxon>
        <taxon>Clostridia</taxon>
        <taxon>Lachnospirales</taxon>
        <taxon>Vallitaleaceae</taxon>
        <taxon>Vallitalea</taxon>
    </lineage>
</organism>
<dbReference type="GO" id="GO:0016787">
    <property type="term" value="F:hydrolase activity"/>
    <property type="evidence" value="ECO:0007669"/>
    <property type="project" value="UniProtKB-KW"/>
</dbReference>
<protein>
    <submittedName>
        <fullName evidence="2">Serine hydrolase</fullName>
    </submittedName>
</protein>
<dbReference type="InterPro" id="IPR012338">
    <property type="entry name" value="Beta-lactam/transpept-like"/>
</dbReference>
<dbReference type="KEGG" id="vpy:HZI73_05040"/>
<evidence type="ECO:0000259" key="1">
    <source>
        <dbReference type="Pfam" id="PF00144"/>
    </source>
</evidence>
<dbReference type="Gene3D" id="3.40.710.10">
    <property type="entry name" value="DD-peptidase/beta-lactamase superfamily"/>
    <property type="match status" value="1"/>
</dbReference>
<dbReference type="PANTHER" id="PTHR43283">
    <property type="entry name" value="BETA-LACTAMASE-RELATED"/>
    <property type="match status" value="1"/>
</dbReference>
<proteinExistence type="predicted"/>
<sequence>MKQMCLKRSTPEKQGIDSNGILKFIKAIEASQLELHSYMVLRHGYVVSEAWWKPYRDDEPHILNSLSKSFTSTAIGLAIGEGLIQLDDLVISFFDGYLLDEVDKHFEKMTIKHLLTMNTGHAEDFIVRIFRNDEKDWVKCFFEEKVVHEPGSYFLYNNMATYMLSAIITKVTNLSLHAFLCPRLFEPLGITCEWDSCPKGINFGAFGLSLTTEAIAKFGQLYLQEGHWDGQQLIPADWVREATAYQVATNRDDGSDWDQGYGYQFWRCGHDAYRGDGAFGQFCIVLPDKDTVIVTTAGVDNMPDVINAVWAHLLPAIHPHSLEHTDAYEHLQQKNSSLNYHLEGHVTSPLMKNIHGNTYALTPNDKHLQAMTFALEEEKLFLTLTTSQQTTCIPIGLSHWEESMIDNDFGFKEKIRAMARWQSADTLQIVFRYVEATYTDEYMVHFEDNTISVDFMIYHGFHAPEQPMHIKGHTIDSDE</sequence>
<feature type="domain" description="Beta-lactamase-related" evidence="1">
    <location>
        <begin position="38"/>
        <end position="295"/>
    </location>
</feature>
<keyword evidence="3" id="KW-1185">Reference proteome</keyword>
<dbReference type="AlphaFoldDB" id="A0A8J8MHT5"/>
<dbReference type="InterPro" id="IPR050789">
    <property type="entry name" value="Diverse_Enzym_Activities"/>
</dbReference>
<dbReference type="Pfam" id="PF00144">
    <property type="entry name" value="Beta-lactamase"/>
    <property type="match status" value="1"/>
</dbReference>
<dbReference type="Proteomes" id="UP000683246">
    <property type="component" value="Chromosome"/>
</dbReference>
<dbReference type="EMBL" id="CP058649">
    <property type="protein sequence ID" value="QUI21697.1"/>
    <property type="molecule type" value="Genomic_DNA"/>
</dbReference>
<gene>
    <name evidence="2" type="ORF">HZI73_05040</name>
</gene>
<evidence type="ECO:0000313" key="2">
    <source>
        <dbReference type="EMBL" id="QUI21697.1"/>
    </source>
</evidence>
<evidence type="ECO:0000313" key="3">
    <source>
        <dbReference type="Proteomes" id="UP000683246"/>
    </source>
</evidence>
<dbReference type="InterPro" id="IPR001466">
    <property type="entry name" value="Beta-lactam-related"/>
</dbReference>
<name>A0A8J8MHT5_9FIRM</name>